<comment type="caution">
    <text evidence="1">The sequence shown here is derived from an EMBL/GenBank/DDBJ whole genome shotgun (WGS) entry which is preliminary data.</text>
</comment>
<accession>A0A0F8WB98</accession>
<gene>
    <name evidence="1" type="ORF">LCGC14_3090470</name>
</gene>
<evidence type="ECO:0000313" key="1">
    <source>
        <dbReference type="EMBL" id="KKK53868.1"/>
    </source>
</evidence>
<dbReference type="EMBL" id="LAZR01066290">
    <property type="protein sequence ID" value="KKK53868.1"/>
    <property type="molecule type" value="Genomic_DNA"/>
</dbReference>
<reference evidence="1" key="1">
    <citation type="journal article" date="2015" name="Nature">
        <title>Complex archaea that bridge the gap between prokaryotes and eukaryotes.</title>
        <authorList>
            <person name="Spang A."/>
            <person name="Saw J.H."/>
            <person name="Jorgensen S.L."/>
            <person name="Zaremba-Niedzwiedzka K."/>
            <person name="Martijn J."/>
            <person name="Lind A.E."/>
            <person name="van Eijk R."/>
            <person name="Schleper C."/>
            <person name="Guy L."/>
            <person name="Ettema T.J."/>
        </authorList>
    </citation>
    <scope>NUCLEOTIDE SEQUENCE</scope>
</reference>
<organism evidence="1">
    <name type="scientific">marine sediment metagenome</name>
    <dbReference type="NCBI Taxonomy" id="412755"/>
    <lineage>
        <taxon>unclassified sequences</taxon>
        <taxon>metagenomes</taxon>
        <taxon>ecological metagenomes</taxon>
    </lineage>
</organism>
<sequence>MKATQIIISDDSEQERESGDEQHVFYVFAAGDDGDAIGHVQPLQTAQGAMDYARSWARNLRIPYGWD</sequence>
<protein>
    <submittedName>
        <fullName evidence="1">Uncharacterized protein</fullName>
    </submittedName>
</protein>
<proteinExistence type="predicted"/>
<dbReference type="AlphaFoldDB" id="A0A0F8WB98"/>
<name>A0A0F8WB98_9ZZZZ</name>